<dbReference type="EMBL" id="HG792024">
    <property type="protein sequence ID" value="CDM38203.1"/>
    <property type="molecule type" value="Genomic_DNA"/>
</dbReference>
<proteinExistence type="predicted"/>
<dbReference type="AlphaFoldDB" id="W6QMT7"/>
<protein>
    <submittedName>
        <fullName evidence="1">Uncharacterized protein</fullName>
    </submittedName>
</protein>
<dbReference type="Proteomes" id="UP000030686">
    <property type="component" value="Unassembled WGS sequence"/>
</dbReference>
<keyword evidence="2" id="KW-1185">Reference proteome</keyword>
<accession>W6QMT7</accession>
<evidence type="ECO:0000313" key="2">
    <source>
        <dbReference type="Proteomes" id="UP000030686"/>
    </source>
</evidence>
<name>W6QMT7_PENRF</name>
<gene>
    <name evidence="1" type="ORF">PROQFM164_S10g000017</name>
</gene>
<reference evidence="1" key="1">
    <citation type="journal article" date="2014" name="Nat. Commun.">
        <title>Multiple recent horizontal transfers of a large genomic region in cheese making fungi.</title>
        <authorList>
            <person name="Cheeseman K."/>
            <person name="Ropars J."/>
            <person name="Renault P."/>
            <person name="Dupont J."/>
            <person name="Gouzy J."/>
            <person name="Branca A."/>
            <person name="Abraham A.L."/>
            <person name="Ceppi M."/>
            <person name="Conseiller E."/>
            <person name="Debuchy R."/>
            <person name="Malagnac F."/>
            <person name="Goarin A."/>
            <person name="Silar P."/>
            <person name="Lacoste S."/>
            <person name="Sallet E."/>
            <person name="Bensimon A."/>
            <person name="Giraud T."/>
            <person name="Brygoo Y."/>
        </authorList>
    </citation>
    <scope>NUCLEOTIDE SEQUENCE [LARGE SCALE GENOMIC DNA]</scope>
    <source>
        <strain evidence="1">FM164</strain>
    </source>
</reference>
<organism evidence="1 2">
    <name type="scientific">Penicillium roqueforti (strain FM164)</name>
    <dbReference type="NCBI Taxonomy" id="1365484"/>
    <lineage>
        <taxon>Eukaryota</taxon>
        <taxon>Fungi</taxon>
        <taxon>Dikarya</taxon>
        <taxon>Ascomycota</taxon>
        <taxon>Pezizomycotina</taxon>
        <taxon>Eurotiomycetes</taxon>
        <taxon>Eurotiomycetidae</taxon>
        <taxon>Eurotiales</taxon>
        <taxon>Aspergillaceae</taxon>
        <taxon>Penicillium</taxon>
    </lineage>
</organism>
<sequence>MGRRIFLGQDPLKNSTSAFFVPISESILLGIRSIRTISDGQLDLFSPEERNHPHA</sequence>
<evidence type="ECO:0000313" key="1">
    <source>
        <dbReference type="EMBL" id="CDM38203.1"/>
    </source>
</evidence>